<feature type="compositionally biased region" description="Polar residues" evidence="1">
    <location>
        <begin position="61"/>
        <end position="74"/>
    </location>
</feature>
<sequence>MPGMHLRFLREHGAQAVIGQGLQLRQVETARELRLPGHRQGQHSALGSRLLRGGKGVCASSDANKQAGKNANKMTKSRHLNSS</sequence>
<feature type="region of interest" description="Disordered" evidence="1">
    <location>
        <begin position="37"/>
        <end position="83"/>
    </location>
</feature>
<organism evidence="2 3">
    <name type="scientific">Pseudomonas nitroreducens</name>
    <dbReference type="NCBI Taxonomy" id="46680"/>
    <lineage>
        <taxon>Bacteria</taxon>
        <taxon>Pseudomonadati</taxon>
        <taxon>Pseudomonadota</taxon>
        <taxon>Gammaproteobacteria</taxon>
        <taxon>Pseudomonadales</taxon>
        <taxon>Pseudomonadaceae</taxon>
        <taxon>Pseudomonas</taxon>
    </lineage>
</organism>
<evidence type="ECO:0000256" key="1">
    <source>
        <dbReference type="SAM" id="MobiDB-lite"/>
    </source>
</evidence>
<accession>A0A7W7KHJ8</accession>
<reference evidence="2 3" key="1">
    <citation type="submission" date="2020-08" db="EMBL/GenBank/DDBJ databases">
        <title>Functional genomics of gut bacteria from endangered species of beetles.</title>
        <authorList>
            <person name="Carlos-Shanley C."/>
        </authorList>
    </citation>
    <scope>NUCLEOTIDE SEQUENCE [LARGE SCALE GENOMIC DNA]</scope>
    <source>
        <strain evidence="2 3">S00179</strain>
    </source>
</reference>
<protein>
    <submittedName>
        <fullName evidence="2">Uncharacterized protein</fullName>
    </submittedName>
</protein>
<gene>
    <name evidence="2" type="ORF">HNP46_001231</name>
</gene>
<proteinExistence type="predicted"/>
<evidence type="ECO:0000313" key="3">
    <source>
        <dbReference type="Proteomes" id="UP000566995"/>
    </source>
</evidence>
<evidence type="ECO:0000313" key="2">
    <source>
        <dbReference type="EMBL" id="MBB4862393.1"/>
    </source>
</evidence>
<comment type="caution">
    <text evidence="2">The sequence shown here is derived from an EMBL/GenBank/DDBJ whole genome shotgun (WGS) entry which is preliminary data.</text>
</comment>
<name>A0A7W7KHJ8_PSENT</name>
<dbReference type="Proteomes" id="UP000566995">
    <property type="component" value="Unassembled WGS sequence"/>
</dbReference>
<dbReference type="RefSeq" id="WP_260403095.1">
    <property type="nucleotide sequence ID" value="NZ_JACHLI010000003.1"/>
</dbReference>
<dbReference type="AlphaFoldDB" id="A0A7W7KHJ8"/>
<dbReference type="EMBL" id="JACHLI010000003">
    <property type="protein sequence ID" value="MBB4862393.1"/>
    <property type="molecule type" value="Genomic_DNA"/>
</dbReference>